<keyword evidence="3" id="KW-0862">Zinc</keyword>
<name>A0A3P6UV97_CYLGO</name>
<keyword evidence="1" id="KW-0479">Metal-binding</keyword>
<evidence type="ECO:0000259" key="6">
    <source>
        <dbReference type="Pfam" id="PF17771"/>
    </source>
</evidence>
<dbReference type="GO" id="GO:0016787">
    <property type="term" value="F:hydrolase activity"/>
    <property type="evidence" value="ECO:0007669"/>
    <property type="project" value="UniProtKB-KW"/>
</dbReference>
<dbReference type="OrthoDB" id="10035764at2759"/>
<reference evidence="7 8" key="1">
    <citation type="submission" date="2018-11" db="EMBL/GenBank/DDBJ databases">
        <authorList>
            <consortium name="Pathogen Informatics"/>
        </authorList>
    </citation>
    <scope>NUCLEOTIDE SEQUENCE [LARGE SCALE GENOMIC DNA]</scope>
</reference>
<protein>
    <recommendedName>
        <fullName evidence="6">ADAMTS cysteine-rich domain-containing protein</fullName>
    </recommendedName>
</protein>
<keyword evidence="4" id="KW-1015">Disulfide bond</keyword>
<evidence type="ECO:0000313" key="7">
    <source>
        <dbReference type="EMBL" id="VDK83408.1"/>
    </source>
</evidence>
<dbReference type="GO" id="GO:0046872">
    <property type="term" value="F:metal ion binding"/>
    <property type="evidence" value="ECO:0007669"/>
    <property type="project" value="UniProtKB-KW"/>
</dbReference>
<evidence type="ECO:0000256" key="4">
    <source>
        <dbReference type="ARBA" id="ARBA00023157"/>
    </source>
</evidence>
<dbReference type="Proteomes" id="UP000271889">
    <property type="component" value="Unassembled WGS sequence"/>
</dbReference>
<keyword evidence="5" id="KW-0325">Glycoprotein</keyword>
<organism evidence="7 8">
    <name type="scientific">Cylicostephanus goldi</name>
    <name type="common">Nematode worm</name>
    <dbReference type="NCBI Taxonomy" id="71465"/>
    <lineage>
        <taxon>Eukaryota</taxon>
        <taxon>Metazoa</taxon>
        <taxon>Ecdysozoa</taxon>
        <taxon>Nematoda</taxon>
        <taxon>Chromadorea</taxon>
        <taxon>Rhabditida</taxon>
        <taxon>Rhabditina</taxon>
        <taxon>Rhabditomorpha</taxon>
        <taxon>Strongyloidea</taxon>
        <taxon>Strongylidae</taxon>
        <taxon>Cylicostephanus</taxon>
    </lineage>
</organism>
<evidence type="ECO:0000256" key="1">
    <source>
        <dbReference type="ARBA" id="ARBA00022723"/>
    </source>
</evidence>
<evidence type="ECO:0000256" key="3">
    <source>
        <dbReference type="ARBA" id="ARBA00022833"/>
    </source>
</evidence>
<sequence length="167" mass="18817">MAATVSGTEDYERFAHSRVMSPCSVKNIEKKLRKLSAQCVWKPKQSDNKLIKESFTGDSKERTPGEMIGLRQQCQIAFSPHYGVCPSKDYFRGVDLCHRIWCKDRTKKRSEPCETRSYLPALDGTECGKMKVSKLIFSTSALTILYYIAATEAEFGSLSINTADNRA</sequence>
<accession>A0A3P6UV97</accession>
<keyword evidence="2" id="KW-0378">Hydrolase</keyword>
<feature type="domain" description="ADAMTS cysteine-rich" evidence="6">
    <location>
        <begin position="64"/>
        <end position="131"/>
    </location>
</feature>
<dbReference type="InterPro" id="IPR041645">
    <property type="entry name" value="ADAMTS_CR_2"/>
</dbReference>
<proteinExistence type="predicted"/>
<dbReference type="AlphaFoldDB" id="A0A3P6UV97"/>
<evidence type="ECO:0000313" key="8">
    <source>
        <dbReference type="Proteomes" id="UP000271889"/>
    </source>
</evidence>
<gene>
    <name evidence="7" type="ORF">CGOC_LOCUS8132</name>
</gene>
<dbReference type="Pfam" id="PF17771">
    <property type="entry name" value="ADAMTS_CR_2"/>
    <property type="match status" value="1"/>
</dbReference>
<dbReference type="EMBL" id="UYRV01029329">
    <property type="protein sequence ID" value="VDK83408.1"/>
    <property type="molecule type" value="Genomic_DNA"/>
</dbReference>
<evidence type="ECO:0000256" key="2">
    <source>
        <dbReference type="ARBA" id="ARBA00022801"/>
    </source>
</evidence>
<keyword evidence="8" id="KW-1185">Reference proteome</keyword>
<evidence type="ECO:0000256" key="5">
    <source>
        <dbReference type="ARBA" id="ARBA00023180"/>
    </source>
</evidence>
<dbReference type="Gene3D" id="3.40.1620.60">
    <property type="match status" value="1"/>
</dbReference>